<dbReference type="EMBL" id="BTSX01000003">
    <property type="protein sequence ID" value="GMS90512.1"/>
    <property type="molecule type" value="Genomic_DNA"/>
</dbReference>
<gene>
    <name evidence="2" type="ORF">PENTCL1PPCAC_12687</name>
</gene>
<sequence length="152" mass="17745">MSNWSRALAIPFNEWNFETSCCRNAIVYLRAIEAANLIATSFVAMVFIRILSNAKNIHVNLRILFSVSVLNDFFLLTIRIVDFFNVSGLLVENDVYAFFKYNFVLILTIVSERIYSVWAYNTYDDLRDSVPNGESQNRNYIRTLTRRLHQTL</sequence>
<comment type="caution">
    <text evidence="2">The sequence shown here is derived from an EMBL/GenBank/DDBJ whole genome shotgun (WGS) entry which is preliminary data.</text>
</comment>
<proteinExistence type="predicted"/>
<organism evidence="2 3">
    <name type="scientific">Pristionchus entomophagus</name>
    <dbReference type="NCBI Taxonomy" id="358040"/>
    <lineage>
        <taxon>Eukaryota</taxon>
        <taxon>Metazoa</taxon>
        <taxon>Ecdysozoa</taxon>
        <taxon>Nematoda</taxon>
        <taxon>Chromadorea</taxon>
        <taxon>Rhabditida</taxon>
        <taxon>Rhabditina</taxon>
        <taxon>Diplogasteromorpha</taxon>
        <taxon>Diplogasteroidea</taxon>
        <taxon>Neodiplogasteridae</taxon>
        <taxon>Pristionchus</taxon>
    </lineage>
</organism>
<protein>
    <recommendedName>
        <fullName evidence="4">G protein-coupled receptor</fullName>
    </recommendedName>
</protein>
<dbReference type="Proteomes" id="UP001432027">
    <property type="component" value="Unassembled WGS sequence"/>
</dbReference>
<keyword evidence="3" id="KW-1185">Reference proteome</keyword>
<evidence type="ECO:0008006" key="4">
    <source>
        <dbReference type="Google" id="ProtNLM"/>
    </source>
</evidence>
<evidence type="ECO:0000313" key="2">
    <source>
        <dbReference type="EMBL" id="GMS90512.1"/>
    </source>
</evidence>
<keyword evidence="1" id="KW-0812">Transmembrane</keyword>
<feature type="transmembrane region" description="Helical" evidence="1">
    <location>
        <begin position="63"/>
        <end position="81"/>
    </location>
</feature>
<evidence type="ECO:0000256" key="1">
    <source>
        <dbReference type="SAM" id="Phobius"/>
    </source>
</evidence>
<accession>A0AAV5T7Y6</accession>
<feature type="transmembrane region" description="Helical" evidence="1">
    <location>
        <begin position="101"/>
        <end position="120"/>
    </location>
</feature>
<feature type="transmembrane region" description="Helical" evidence="1">
    <location>
        <begin position="34"/>
        <end position="51"/>
    </location>
</feature>
<evidence type="ECO:0000313" key="3">
    <source>
        <dbReference type="Proteomes" id="UP001432027"/>
    </source>
</evidence>
<dbReference type="AlphaFoldDB" id="A0AAV5T7Y6"/>
<reference evidence="2" key="1">
    <citation type="submission" date="2023-10" db="EMBL/GenBank/DDBJ databases">
        <title>Genome assembly of Pristionchus species.</title>
        <authorList>
            <person name="Yoshida K."/>
            <person name="Sommer R.J."/>
        </authorList>
    </citation>
    <scope>NUCLEOTIDE SEQUENCE</scope>
    <source>
        <strain evidence="2">RS0144</strain>
    </source>
</reference>
<keyword evidence="1" id="KW-1133">Transmembrane helix</keyword>
<keyword evidence="1" id="KW-0472">Membrane</keyword>
<name>A0AAV5T7Y6_9BILA</name>